<feature type="compositionally biased region" description="Polar residues" evidence="1">
    <location>
        <begin position="182"/>
        <end position="194"/>
    </location>
</feature>
<keyword evidence="2" id="KW-0732">Signal</keyword>
<accession>A0A9D1E5Q7</accession>
<feature type="signal peptide" evidence="2">
    <location>
        <begin position="1"/>
        <end position="23"/>
    </location>
</feature>
<dbReference type="AlphaFoldDB" id="A0A9D1E5Q7"/>
<evidence type="ECO:0000313" key="4">
    <source>
        <dbReference type="Proteomes" id="UP000823913"/>
    </source>
</evidence>
<evidence type="ECO:0000256" key="1">
    <source>
        <dbReference type="SAM" id="MobiDB-lite"/>
    </source>
</evidence>
<sequence length="734" mass="81388">MKSKLLVCGALAAAITMSVALPACVTRDEEDLNQVIATVDITKSENLEAEGLSEYASAISSENITKRDLIAAYYNTASSLSSSYSTSEIFELLVNTLTNTAVVVQYTTLSLIKDKVAEDASFLSEYQALSSDVEKYELLLEGETSTNDDGGESDRVMLAQYALYSSINSSLDSQEESIINGDDQTSEVTETRTTPGGAGEEVENFLPLNDDGTLNYNIYTGYTGDGYSYLLEDSGAYADDALEGSTRSTRRLAYAQFITSLRDNYLLSEEEDVRDIMSVSYIQEEYLSQLQQQAINEYYERYQAEQEALIESVDENGVYTFLQNHYLSDLTDQTVSNSTASAFETSMSSLSDTSFILYAPATEGTDGGTYGYVYNILLPFSASQSVNIDSSDTSAQYYFERKDILTGITATDQRSAWFNGATDYSFDVSQSDIDYYGKNDGRDYLFFEDNLTKPDRYASLDKYAGLYSYNGRVSENTDGTYNLVPNKVDIDGFLTELENYVEYIMGGDTVSIQKEDSYNVSSYTDYYTEETADLEDESQRKIDYSRFVYATGKVDVGLDDTDLSSFLSTMFVEDSAAYKAMSAVNELQFAYTTDTGILSNYIGYSISAYETKYIPEFEYAAQTAINEGAGTIYVCAGDYGWHVIYVTATFDTAGGAVYGEDIAWTADEVLTEGTFQNLYYTWIKDSTLTNVTTNRRSVINERFGGDSTITKYEDAYRDLLEIEDSSSSGSSSNS</sequence>
<gene>
    <name evidence="3" type="ORF">IAB94_02770</name>
</gene>
<dbReference type="Proteomes" id="UP000823913">
    <property type="component" value="Unassembled WGS sequence"/>
</dbReference>
<reference evidence="3" key="1">
    <citation type="submission" date="2020-10" db="EMBL/GenBank/DDBJ databases">
        <authorList>
            <person name="Gilroy R."/>
        </authorList>
    </citation>
    <scope>NUCLEOTIDE SEQUENCE</scope>
    <source>
        <strain evidence="3">ChiW16-3235</strain>
    </source>
</reference>
<comment type="caution">
    <text evidence="3">The sequence shown here is derived from an EMBL/GenBank/DDBJ whole genome shotgun (WGS) entry which is preliminary data.</text>
</comment>
<dbReference type="EMBL" id="DVHK01000066">
    <property type="protein sequence ID" value="HIR66955.1"/>
    <property type="molecule type" value="Genomic_DNA"/>
</dbReference>
<feature type="region of interest" description="Disordered" evidence="1">
    <location>
        <begin position="178"/>
        <end position="198"/>
    </location>
</feature>
<organism evidence="3 4">
    <name type="scientific">Candidatus Coproplasma avicola</name>
    <dbReference type="NCBI Taxonomy" id="2840744"/>
    <lineage>
        <taxon>Bacteria</taxon>
        <taxon>Bacillati</taxon>
        <taxon>Bacillota</taxon>
        <taxon>Clostridia</taxon>
        <taxon>Eubacteriales</taxon>
        <taxon>Candidatus Coproplasma</taxon>
    </lineage>
</organism>
<proteinExistence type="predicted"/>
<reference evidence="3" key="2">
    <citation type="journal article" date="2021" name="PeerJ">
        <title>Extensive microbial diversity within the chicken gut microbiome revealed by metagenomics and culture.</title>
        <authorList>
            <person name="Gilroy R."/>
            <person name="Ravi A."/>
            <person name="Getino M."/>
            <person name="Pursley I."/>
            <person name="Horton D.L."/>
            <person name="Alikhan N.F."/>
            <person name="Baker D."/>
            <person name="Gharbi K."/>
            <person name="Hall N."/>
            <person name="Watson M."/>
            <person name="Adriaenssens E.M."/>
            <person name="Foster-Nyarko E."/>
            <person name="Jarju S."/>
            <person name="Secka A."/>
            <person name="Antonio M."/>
            <person name="Oren A."/>
            <person name="Chaudhuri R.R."/>
            <person name="La Ragione R."/>
            <person name="Hildebrand F."/>
            <person name="Pallen M.J."/>
        </authorList>
    </citation>
    <scope>NUCLEOTIDE SEQUENCE</scope>
    <source>
        <strain evidence="3">ChiW16-3235</strain>
    </source>
</reference>
<evidence type="ECO:0000313" key="3">
    <source>
        <dbReference type="EMBL" id="HIR66955.1"/>
    </source>
</evidence>
<protein>
    <submittedName>
        <fullName evidence="3">Uncharacterized protein</fullName>
    </submittedName>
</protein>
<feature type="chain" id="PRO_5039350663" evidence="2">
    <location>
        <begin position="24"/>
        <end position="734"/>
    </location>
</feature>
<evidence type="ECO:0000256" key="2">
    <source>
        <dbReference type="SAM" id="SignalP"/>
    </source>
</evidence>
<name>A0A9D1E5Q7_9FIRM</name>